<proteinExistence type="predicted"/>
<keyword evidence="3" id="KW-1185">Reference proteome</keyword>
<dbReference type="AlphaFoldDB" id="A0AAU4JYA0"/>
<name>A0AAU4JYA0_9NOCA</name>
<dbReference type="RefSeq" id="WP_328856381.1">
    <property type="nucleotide sequence ID" value="NZ_CP108021.1"/>
</dbReference>
<dbReference type="EMBL" id="CP108021">
    <property type="protein sequence ID" value="WUM18797.1"/>
    <property type="molecule type" value="Genomic_DNA"/>
</dbReference>
<dbReference type="KEGG" id="whr:OG579_13770"/>
<gene>
    <name evidence="2" type="ORF">OG579_13770</name>
</gene>
<organism evidence="2 3">
    <name type="scientific">Williamsia herbipolensis</name>
    <dbReference type="NCBI Taxonomy" id="1603258"/>
    <lineage>
        <taxon>Bacteria</taxon>
        <taxon>Bacillati</taxon>
        <taxon>Actinomycetota</taxon>
        <taxon>Actinomycetes</taxon>
        <taxon>Mycobacteriales</taxon>
        <taxon>Nocardiaceae</taxon>
        <taxon>Williamsia</taxon>
    </lineage>
</organism>
<evidence type="ECO:0000313" key="2">
    <source>
        <dbReference type="EMBL" id="WUM18797.1"/>
    </source>
</evidence>
<feature type="compositionally biased region" description="Polar residues" evidence="1">
    <location>
        <begin position="1"/>
        <end position="16"/>
    </location>
</feature>
<protein>
    <recommendedName>
        <fullName evidence="4">DUF3263 domain-containing protein</fullName>
    </recommendedName>
</protein>
<evidence type="ECO:0008006" key="4">
    <source>
        <dbReference type="Google" id="ProtNLM"/>
    </source>
</evidence>
<evidence type="ECO:0000313" key="3">
    <source>
        <dbReference type="Proteomes" id="UP001432128"/>
    </source>
</evidence>
<dbReference type="Proteomes" id="UP001432128">
    <property type="component" value="Chromosome"/>
</dbReference>
<reference evidence="2 3" key="1">
    <citation type="submission" date="2022-10" db="EMBL/GenBank/DDBJ databases">
        <title>The complete genomes of actinobacterial strains from the NBC collection.</title>
        <authorList>
            <person name="Joergensen T.S."/>
            <person name="Alvarez Arevalo M."/>
            <person name="Sterndorff E.B."/>
            <person name="Faurdal D."/>
            <person name="Vuksanovic O."/>
            <person name="Mourched A.-S."/>
            <person name="Charusanti P."/>
            <person name="Shaw S."/>
            <person name="Blin K."/>
            <person name="Weber T."/>
        </authorList>
    </citation>
    <scope>NUCLEOTIDE SEQUENCE [LARGE SCALE GENOMIC DNA]</scope>
    <source>
        <strain evidence="2 3">NBC_00319</strain>
    </source>
</reference>
<feature type="region of interest" description="Disordered" evidence="1">
    <location>
        <begin position="1"/>
        <end position="22"/>
    </location>
</feature>
<evidence type="ECO:0000256" key="1">
    <source>
        <dbReference type="SAM" id="MobiDB-lite"/>
    </source>
</evidence>
<sequence length="105" mass="11565">MQQRPGSLASTHSMTTHEGGESVSAIETLRFALRWLPYGGADSYEIFVTFGLTPAQFGHQLRSAAADREAVRATALSSDEQTRILAEARRMMRMPWPANAAESPR</sequence>
<accession>A0AAU4JYA0</accession>